<protein>
    <submittedName>
        <fullName evidence="1">Uncharacterized protein</fullName>
    </submittedName>
</protein>
<organism evidence="1 2">
    <name type="scientific">Theobroma cacao</name>
    <name type="common">Cacao</name>
    <name type="synonym">Cocoa</name>
    <dbReference type="NCBI Taxonomy" id="3641"/>
    <lineage>
        <taxon>Eukaryota</taxon>
        <taxon>Viridiplantae</taxon>
        <taxon>Streptophyta</taxon>
        <taxon>Embryophyta</taxon>
        <taxon>Tracheophyta</taxon>
        <taxon>Spermatophyta</taxon>
        <taxon>Magnoliopsida</taxon>
        <taxon>eudicotyledons</taxon>
        <taxon>Gunneridae</taxon>
        <taxon>Pentapetalae</taxon>
        <taxon>rosids</taxon>
        <taxon>malvids</taxon>
        <taxon>Malvales</taxon>
        <taxon>Malvaceae</taxon>
        <taxon>Byttnerioideae</taxon>
        <taxon>Theobroma</taxon>
    </lineage>
</organism>
<dbReference type="Gramene" id="EOY15090">
    <property type="protein sequence ID" value="EOY15090"/>
    <property type="gene ID" value="TCM_034265"/>
</dbReference>
<gene>
    <name evidence="1" type="ORF">TCM_034265</name>
</gene>
<proteinExistence type="predicted"/>
<sequence length="131" mass="14373">MVVLSEMSWVSVWGIGMRDLVLIQDFKQSKTTKVDSQVLSFPFCSNLFSGPFAWPYFPPLINPGNGPVSRTCRSVRGRLGCFRIGGRSSNQLAAYDVWIPLGLLTRSGGPRLVKQLSIFGSMASAFRPSIG</sequence>
<evidence type="ECO:0000313" key="2">
    <source>
        <dbReference type="Proteomes" id="UP000026915"/>
    </source>
</evidence>
<dbReference type="EMBL" id="CM001886">
    <property type="protein sequence ID" value="EOY15090.1"/>
    <property type="molecule type" value="Genomic_DNA"/>
</dbReference>
<dbReference type="Proteomes" id="UP000026915">
    <property type="component" value="Chromosome 8"/>
</dbReference>
<name>A0A061FCM8_THECC</name>
<dbReference type="AlphaFoldDB" id="A0A061FCM8"/>
<dbReference type="InParanoid" id="A0A061FCM8"/>
<keyword evidence="2" id="KW-1185">Reference proteome</keyword>
<evidence type="ECO:0000313" key="1">
    <source>
        <dbReference type="EMBL" id="EOY15090.1"/>
    </source>
</evidence>
<reference evidence="1 2" key="1">
    <citation type="journal article" date="2013" name="Genome Biol.">
        <title>The genome sequence of the most widely cultivated cacao type and its use to identify candidate genes regulating pod color.</title>
        <authorList>
            <person name="Motamayor J.C."/>
            <person name="Mockaitis K."/>
            <person name="Schmutz J."/>
            <person name="Haiminen N."/>
            <person name="Iii D.L."/>
            <person name="Cornejo O."/>
            <person name="Findley S.D."/>
            <person name="Zheng P."/>
            <person name="Utro F."/>
            <person name="Royaert S."/>
            <person name="Saski C."/>
            <person name="Jenkins J."/>
            <person name="Podicheti R."/>
            <person name="Zhao M."/>
            <person name="Scheffler B.E."/>
            <person name="Stack J.C."/>
            <person name="Feltus F.A."/>
            <person name="Mustiga G.M."/>
            <person name="Amores F."/>
            <person name="Phillips W."/>
            <person name="Marelli J.P."/>
            <person name="May G.D."/>
            <person name="Shapiro H."/>
            <person name="Ma J."/>
            <person name="Bustamante C.D."/>
            <person name="Schnell R.J."/>
            <person name="Main D."/>
            <person name="Gilbert D."/>
            <person name="Parida L."/>
            <person name="Kuhn D.N."/>
        </authorList>
    </citation>
    <scope>NUCLEOTIDE SEQUENCE [LARGE SCALE GENOMIC DNA]</scope>
    <source>
        <strain evidence="2">cv. Matina 1-6</strain>
    </source>
</reference>
<dbReference type="HOGENOM" id="CLU_1931345_0_0_1"/>
<accession>A0A061FCM8</accession>